<keyword evidence="2" id="KW-0808">Transferase</keyword>
<name>A0A382STG5_9ZZZZ</name>
<dbReference type="CDD" id="cd00130">
    <property type="entry name" value="PAS"/>
    <property type="match status" value="1"/>
</dbReference>
<evidence type="ECO:0000256" key="1">
    <source>
        <dbReference type="ARBA" id="ARBA00022553"/>
    </source>
</evidence>
<proteinExistence type="predicted"/>
<dbReference type="SUPFAM" id="SSF47384">
    <property type="entry name" value="Homodimeric domain of signal transducing histidine kinase"/>
    <property type="match status" value="1"/>
</dbReference>
<dbReference type="SMART" id="SM00388">
    <property type="entry name" value="HisKA"/>
    <property type="match status" value="1"/>
</dbReference>
<evidence type="ECO:0000256" key="6">
    <source>
        <dbReference type="ARBA" id="ARBA00023012"/>
    </source>
</evidence>
<keyword evidence="5" id="KW-0067">ATP-binding</keyword>
<dbReference type="InterPro" id="IPR000014">
    <property type="entry name" value="PAS"/>
</dbReference>
<dbReference type="PANTHER" id="PTHR43065:SF10">
    <property type="entry name" value="PEROXIDE STRESS-ACTIVATED HISTIDINE KINASE MAK3"/>
    <property type="match status" value="1"/>
</dbReference>
<dbReference type="Gene3D" id="1.10.287.130">
    <property type="match status" value="1"/>
</dbReference>
<keyword evidence="4" id="KW-0418">Kinase</keyword>
<dbReference type="SMART" id="SM00086">
    <property type="entry name" value="PAC"/>
    <property type="match status" value="1"/>
</dbReference>
<evidence type="ECO:0000313" key="9">
    <source>
        <dbReference type="EMBL" id="SVD13073.1"/>
    </source>
</evidence>
<feature type="non-terminal residue" evidence="9">
    <location>
        <position position="228"/>
    </location>
</feature>
<dbReference type="Pfam" id="PF00512">
    <property type="entry name" value="HisKA"/>
    <property type="match status" value="1"/>
</dbReference>
<dbReference type="NCBIfam" id="TIGR00229">
    <property type="entry name" value="sensory_box"/>
    <property type="match status" value="1"/>
</dbReference>
<evidence type="ECO:0000256" key="4">
    <source>
        <dbReference type="ARBA" id="ARBA00022777"/>
    </source>
</evidence>
<accession>A0A382STG5</accession>
<dbReference type="EMBL" id="UINC01131393">
    <property type="protein sequence ID" value="SVD13073.1"/>
    <property type="molecule type" value="Genomic_DNA"/>
</dbReference>
<evidence type="ECO:0000256" key="2">
    <source>
        <dbReference type="ARBA" id="ARBA00022679"/>
    </source>
</evidence>
<keyword evidence="1" id="KW-0597">Phosphoprotein</keyword>
<feature type="domain" description="PAS" evidence="7">
    <location>
        <begin position="34"/>
        <end position="75"/>
    </location>
</feature>
<feature type="domain" description="PAC" evidence="8">
    <location>
        <begin position="92"/>
        <end position="144"/>
    </location>
</feature>
<dbReference type="SMART" id="SM00091">
    <property type="entry name" value="PAS"/>
    <property type="match status" value="1"/>
</dbReference>
<sequence length="228" mass="25786">MRQRPENPTVAVDSARLIRDLTDIKFALDQSAIVATTDVSGKIIYVNERFCRISGYARDELLGHDHRIINSAFHPPEFFQTLWKTIKEGQIWHGEIRNRAKDGHFYWVDTTIVPFLDVNARPYQYMAIRFDITERKHAQEKLLEQQTLARLGEMSAVVAHEVKNPLAGISGALQIISSRLPVDSGSRAIIGDIQKRIESLNEMVQDLLLFARPKAPALSPTKLGTLLS</sequence>
<dbReference type="Pfam" id="PF08447">
    <property type="entry name" value="PAS_3"/>
    <property type="match status" value="1"/>
</dbReference>
<keyword evidence="3" id="KW-0547">Nucleotide-binding</keyword>
<evidence type="ECO:0000259" key="7">
    <source>
        <dbReference type="PROSITE" id="PS50112"/>
    </source>
</evidence>
<evidence type="ECO:0008006" key="10">
    <source>
        <dbReference type="Google" id="ProtNLM"/>
    </source>
</evidence>
<gene>
    <name evidence="9" type="ORF">METZ01_LOCUS365927</name>
</gene>
<dbReference type="InterPro" id="IPR001610">
    <property type="entry name" value="PAC"/>
</dbReference>
<dbReference type="InterPro" id="IPR035965">
    <property type="entry name" value="PAS-like_dom_sf"/>
</dbReference>
<protein>
    <recommendedName>
        <fullName evidence="10">PAS domain-containing protein</fullName>
    </recommendedName>
</protein>
<keyword evidence="6" id="KW-0902">Two-component regulatory system</keyword>
<organism evidence="9">
    <name type="scientific">marine metagenome</name>
    <dbReference type="NCBI Taxonomy" id="408172"/>
    <lineage>
        <taxon>unclassified sequences</taxon>
        <taxon>metagenomes</taxon>
        <taxon>ecological metagenomes</taxon>
    </lineage>
</organism>
<dbReference type="GO" id="GO:0005524">
    <property type="term" value="F:ATP binding"/>
    <property type="evidence" value="ECO:0007669"/>
    <property type="project" value="UniProtKB-KW"/>
</dbReference>
<dbReference type="GO" id="GO:0000155">
    <property type="term" value="F:phosphorelay sensor kinase activity"/>
    <property type="evidence" value="ECO:0007669"/>
    <property type="project" value="InterPro"/>
</dbReference>
<evidence type="ECO:0000256" key="3">
    <source>
        <dbReference type="ARBA" id="ARBA00022741"/>
    </source>
</evidence>
<dbReference type="SUPFAM" id="SSF55785">
    <property type="entry name" value="PYP-like sensor domain (PAS domain)"/>
    <property type="match status" value="1"/>
</dbReference>
<dbReference type="InterPro" id="IPR013655">
    <property type="entry name" value="PAS_fold_3"/>
</dbReference>
<dbReference type="Gene3D" id="3.30.450.20">
    <property type="entry name" value="PAS domain"/>
    <property type="match status" value="1"/>
</dbReference>
<reference evidence="9" key="1">
    <citation type="submission" date="2018-05" db="EMBL/GenBank/DDBJ databases">
        <authorList>
            <person name="Lanie J.A."/>
            <person name="Ng W.-L."/>
            <person name="Kazmierczak K.M."/>
            <person name="Andrzejewski T.M."/>
            <person name="Davidsen T.M."/>
            <person name="Wayne K.J."/>
            <person name="Tettelin H."/>
            <person name="Glass J.I."/>
            <person name="Rusch D."/>
            <person name="Podicherti R."/>
            <person name="Tsui H.-C.T."/>
            <person name="Winkler M.E."/>
        </authorList>
    </citation>
    <scope>NUCLEOTIDE SEQUENCE</scope>
</reference>
<dbReference type="AlphaFoldDB" id="A0A382STG5"/>
<dbReference type="PROSITE" id="PS50112">
    <property type="entry name" value="PAS"/>
    <property type="match status" value="1"/>
</dbReference>
<dbReference type="PROSITE" id="PS50113">
    <property type="entry name" value="PAC"/>
    <property type="match status" value="1"/>
</dbReference>
<dbReference type="CDD" id="cd00082">
    <property type="entry name" value="HisKA"/>
    <property type="match status" value="1"/>
</dbReference>
<dbReference type="InterPro" id="IPR003661">
    <property type="entry name" value="HisK_dim/P_dom"/>
</dbReference>
<dbReference type="PANTHER" id="PTHR43065">
    <property type="entry name" value="SENSOR HISTIDINE KINASE"/>
    <property type="match status" value="1"/>
</dbReference>
<evidence type="ECO:0000259" key="8">
    <source>
        <dbReference type="PROSITE" id="PS50113"/>
    </source>
</evidence>
<dbReference type="InterPro" id="IPR000700">
    <property type="entry name" value="PAS-assoc_C"/>
</dbReference>
<evidence type="ECO:0000256" key="5">
    <source>
        <dbReference type="ARBA" id="ARBA00022840"/>
    </source>
</evidence>
<dbReference type="InterPro" id="IPR036097">
    <property type="entry name" value="HisK_dim/P_sf"/>
</dbReference>